<dbReference type="Proteomes" id="UP001140206">
    <property type="component" value="Chromosome 5"/>
</dbReference>
<evidence type="ECO:0000259" key="3">
    <source>
        <dbReference type="Pfam" id="PF14383"/>
    </source>
</evidence>
<feature type="compositionally biased region" description="Basic and acidic residues" evidence="1">
    <location>
        <begin position="292"/>
        <end position="306"/>
    </location>
</feature>
<dbReference type="Pfam" id="PF14383">
    <property type="entry name" value="VARLMGL"/>
    <property type="match status" value="1"/>
</dbReference>
<protein>
    <submittedName>
        <fullName evidence="4">Protein LONGIFOLIA 1</fullName>
    </submittedName>
</protein>
<proteinExistence type="predicted"/>
<organism evidence="4 5">
    <name type="scientific">Rhynchospora pubera</name>
    <dbReference type="NCBI Taxonomy" id="906938"/>
    <lineage>
        <taxon>Eukaryota</taxon>
        <taxon>Viridiplantae</taxon>
        <taxon>Streptophyta</taxon>
        <taxon>Embryophyta</taxon>
        <taxon>Tracheophyta</taxon>
        <taxon>Spermatophyta</taxon>
        <taxon>Magnoliopsida</taxon>
        <taxon>Liliopsida</taxon>
        <taxon>Poales</taxon>
        <taxon>Cyperaceae</taxon>
        <taxon>Cyperoideae</taxon>
        <taxon>Rhynchosporeae</taxon>
        <taxon>Rhynchospora</taxon>
    </lineage>
</organism>
<accession>A0AAV8CJ62</accession>
<comment type="caution">
    <text evidence="4">The sequence shown here is derived from an EMBL/GenBank/DDBJ whole genome shotgun (WGS) entry which is preliminary data.</text>
</comment>
<evidence type="ECO:0000313" key="5">
    <source>
        <dbReference type="Proteomes" id="UP001140206"/>
    </source>
</evidence>
<keyword evidence="5" id="KW-1185">Reference proteome</keyword>
<feature type="domain" description="DUF4378" evidence="2">
    <location>
        <begin position="592"/>
        <end position="701"/>
    </location>
</feature>
<sequence>MRELHEEDDERQFAKQVGCMATLFHFFDRPHILSGSRRERFSSSSPSQITESVSPSERSEQSGPLVLPEKENLTERPPSPEPTRASLSVFKTTTTWKLKEAPRLSLDSRLRPREIRTTVNQGQDPDDNDCNRRSPSVVARLMGVDTLPTSSGPGSPAQLCRSASESRVRREPSYYRFIDSSVSNNNIDYNITNNKKVVPEPKPDLSVRVPNPNSNPTLNPHLPFHRKSSFEPVDCYPEPKRSNSGEITLYGEIERRLRKRGIDEPCKDLETLKQVLEALQLKGLLHSQPPDRQSDGRRSFSDDHVSKPQPPIVLMKPSPRPPRSPKNESPMNRGGGPRSRQNVVHPRREKVEMDRMVRRSRSPDRSEAVKSPSSPSRRRPGYNVVSPKKVGLYGSCVESPKSPHMQKHGMTSLGCGKVRPEPVAVRPGKGCREARLIVEDDTSTSVSDSSISTTSAIDFERSKLEVENSRSGRHLLERCDKLLSSIAAFTSADIADSQPSPVSVLDASFLNDESSPSPSGKRLVIPPKSPNANAWHLETNVDHLFDSDSDEPCTIGSESDDLDYLYLCEFLRESSRHGNLTKANELLRKRHQSSDATWQQRSLVYDAVKEIVERCQQVAPYDAFNGHMGPAPHTHKQHVWSELQKIREPTVNFGELVDLNDATCRAIEKDFSADLRWSNPSLEFSDAVLQIERLVFKDLVADTINELTSVASPDHLTIPRRKLVF</sequence>
<feature type="region of interest" description="Disordered" evidence="1">
    <location>
        <begin position="111"/>
        <end position="165"/>
    </location>
</feature>
<evidence type="ECO:0000313" key="4">
    <source>
        <dbReference type="EMBL" id="KAJ4755849.1"/>
    </source>
</evidence>
<evidence type="ECO:0000256" key="1">
    <source>
        <dbReference type="SAM" id="MobiDB-lite"/>
    </source>
</evidence>
<feature type="region of interest" description="Disordered" evidence="1">
    <location>
        <begin position="35"/>
        <end position="88"/>
    </location>
</feature>
<feature type="region of interest" description="Disordered" evidence="1">
    <location>
        <begin position="283"/>
        <end position="386"/>
    </location>
</feature>
<reference evidence="4" key="1">
    <citation type="submission" date="2022-08" db="EMBL/GenBank/DDBJ databases">
        <authorList>
            <person name="Marques A."/>
        </authorList>
    </citation>
    <scope>NUCLEOTIDE SEQUENCE</scope>
    <source>
        <strain evidence="4">RhyPub2mFocal</strain>
        <tissue evidence="4">Leaves</tissue>
    </source>
</reference>
<feature type="compositionally biased region" description="Basic and acidic residues" evidence="1">
    <location>
        <begin position="349"/>
        <end position="368"/>
    </location>
</feature>
<gene>
    <name evidence="4" type="ORF">LUZ62_090254</name>
</gene>
<dbReference type="PANTHER" id="PTHR31680">
    <property type="entry name" value="LONGIFOLIA PROTEIN"/>
    <property type="match status" value="1"/>
</dbReference>
<name>A0AAV8CJ62_9POAL</name>
<dbReference type="AlphaFoldDB" id="A0AAV8CJ62"/>
<dbReference type="InterPro" id="IPR033334">
    <property type="entry name" value="LNG1/2"/>
</dbReference>
<evidence type="ECO:0000259" key="2">
    <source>
        <dbReference type="Pfam" id="PF14309"/>
    </source>
</evidence>
<dbReference type="InterPro" id="IPR025486">
    <property type="entry name" value="DUF4378"/>
</dbReference>
<dbReference type="Pfam" id="PF14309">
    <property type="entry name" value="DUF4378"/>
    <property type="match status" value="1"/>
</dbReference>
<dbReference type="EMBL" id="JAMFTS010000005">
    <property type="protein sequence ID" value="KAJ4755849.1"/>
    <property type="molecule type" value="Genomic_DNA"/>
</dbReference>
<feature type="domain" description="DUF3741" evidence="3">
    <location>
        <begin position="123"/>
        <end position="151"/>
    </location>
</feature>
<dbReference type="InterPro" id="IPR032795">
    <property type="entry name" value="DUF3741-assoc"/>
</dbReference>
<dbReference type="GO" id="GO:0051513">
    <property type="term" value="P:regulation of monopolar cell growth"/>
    <property type="evidence" value="ECO:0007669"/>
    <property type="project" value="InterPro"/>
</dbReference>
<dbReference type="PANTHER" id="PTHR31680:SF12">
    <property type="entry name" value="OS11G0587300 PROTEIN"/>
    <property type="match status" value="1"/>
</dbReference>